<reference evidence="2" key="1">
    <citation type="submission" date="2021-02" db="EMBL/GenBank/DDBJ databases">
        <authorList>
            <person name="Dougan E. K."/>
            <person name="Rhodes N."/>
            <person name="Thang M."/>
            <person name="Chan C."/>
        </authorList>
    </citation>
    <scope>NUCLEOTIDE SEQUENCE</scope>
</reference>
<keyword evidence="3" id="KW-1185">Reference proteome</keyword>
<dbReference type="InterPro" id="IPR035897">
    <property type="entry name" value="Toll_tir_struct_dom_sf"/>
</dbReference>
<gene>
    <name evidence="2" type="ORF">PGLA1383_LOCUS52418</name>
</gene>
<dbReference type="Gene3D" id="3.40.50.10140">
    <property type="entry name" value="Toll/interleukin-1 receptor homology (TIR) domain"/>
    <property type="match status" value="1"/>
</dbReference>
<accession>A0A813HHE2</accession>
<protein>
    <recommendedName>
        <fullName evidence="4">TIR domain-containing protein</fullName>
    </recommendedName>
</protein>
<proteinExistence type="predicted"/>
<comment type="caution">
    <text evidence="2">The sequence shown here is derived from an EMBL/GenBank/DDBJ whole genome shotgun (WGS) entry which is preliminary data.</text>
</comment>
<organism evidence="2 3">
    <name type="scientific">Polarella glacialis</name>
    <name type="common">Dinoflagellate</name>
    <dbReference type="NCBI Taxonomy" id="89957"/>
    <lineage>
        <taxon>Eukaryota</taxon>
        <taxon>Sar</taxon>
        <taxon>Alveolata</taxon>
        <taxon>Dinophyceae</taxon>
        <taxon>Suessiales</taxon>
        <taxon>Suessiaceae</taxon>
        <taxon>Polarella</taxon>
    </lineage>
</organism>
<feature type="transmembrane region" description="Helical" evidence="1">
    <location>
        <begin position="12"/>
        <end position="34"/>
    </location>
</feature>
<dbReference type="EMBL" id="CAJNNV010031594">
    <property type="protein sequence ID" value="CAE8637018.1"/>
    <property type="molecule type" value="Genomic_DNA"/>
</dbReference>
<dbReference type="AlphaFoldDB" id="A0A813HHE2"/>
<sequence length="436" mass="47823">MLQLEDNDLIGQAVVAIIISMITGVVAVISHATYKRRRPPRSFGIFLCHHKAGSEVLCRFLKLLANKHSSSRIFLDSDALESLDQLYDTVRCRTKNFVVILTQETLCRMWCAGEIVTAHANRVPILPIVCEGYTHPSSSKIDAIGDVWTRDQQHTLMSFGISVEMIQVAYRELPRLPCLSMPRFGTVLDQENVVVEMLTQCKLPRRAFMEKWQLQFAFQAQLCITGSVADPESLSACYLLQTLVQRTLQQEATVVCNADQATIAAGTCTSMVVLLTKGILRDPVFAAILLAVLKGGDGHVQIVAISADSGFEFPVDAFYEMLECQGLGSTGLGPEVGPELVVAYRTLLSDIARPFTPLGSKVIIDKQVSEICRRLGTPAADAGIVSRSLFSPRQVLSEPMPGPVPEPDGRQTLQELVPEVLWEVPVELTSVEGEAV</sequence>
<evidence type="ECO:0008006" key="4">
    <source>
        <dbReference type="Google" id="ProtNLM"/>
    </source>
</evidence>
<evidence type="ECO:0000313" key="3">
    <source>
        <dbReference type="Proteomes" id="UP000654075"/>
    </source>
</evidence>
<name>A0A813HHE2_POLGL</name>
<dbReference type="SUPFAM" id="SSF52200">
    <property type="entry name" value="Toll/Interleukin receptor TIR domain"/>
    <property type="match status" value="1"/>
</dbReference>
<evidence type="ECO:0000313" key="2">
    <source>
        <dbReference type="EMBL" id="CAE8637018.1"/>
    </source>
</evidence>
<keyword evidence="1" id="KW-0472">Membrane</keyword>
<evidence type="ECO:0000256" key="1">
    <source>
        <dbReference type="SAM" id="Phobius"/>
    </source>
</evidence>
<keyword evidence="1" id="KW-1133">Transmembrane helix</keyword>
<dbReference type="Proteomes" id="UP000654075">
    <property type="component" value="Unassembled WGS sequence"/>
</dbReference>
<dbReference type="OrthoDB" id="427241at2759"/>
<keyword evidence="1" id="KW-0812">Transmembrane</keyword>